<proteinExistence type="predicted"/>
<dbReference type="EMBL" id="BMDY01000015">
    <property type="protein sequence ID" value="GGB10971.1"/>
    <property type="molecule type" value="Genomic_DNA"/>
</dbReference>
<evidence type="ECO:0000313" key="2">
    <source>
        <dbReference type="Proteomes" id="UP000651977"/>
    </source>
</evidence>
<evidence type="ECO:0008006" key="3">
    <source>
        <dbReference type="Google" id="ProtNLM"/>
    </source>
</evidence>
<dbReference type="Pfam" id="PF18728">
    <property type="entry name" value="HEPN_AbiV"/>
    <property type="match status" value="1"/>
</dbReference>
<protein>
    <recommendedName>
        <fullName evidence="3">AbiV family abortive infection protein</fullName>
    </recommendedName>
</protein>
<gene>
    <name evidence="1" type="ORF">GCM10007414_25500</name>
</gene>
<evidence type="ECO:0000313" key="1">
    <source>
        <dbReference type="EMBL" id="GGB10971.1"/>
    </source>
</evidence>
<organism evidence="1 2">
    <name type="scientific">Agarivorans gilvus</name>
    <dbReference type="NCBI Taxonomy" id="680279"/>
    <lineage>
        <taxon>Bacteria</taxon>
        <taxon>Pseudomonadati</taxon>
        <taxon>Pseudomonadota</taxon>
        <taxon>Gammaproteobacteria</taxon>
        <taxon>Alteromonadales</taxon>
        <taxon>Alteromonadaceae</taxon>
        <taxon>Agarivorans</taxon>
    </lineage>
</organism>
<dbReference type="InterPro" id="IPR030987">
    <property type="entry name" value="AbiV"/>
</dbReference>
<dbReference type="Proteomes" id="UP000651977">
    <property type="component" value="Unassembled WGS sequence"/>
</dbReference>
<dbReference type="NCBIfam" id="TIGR04498">
    <property type="entry name" value="AbiV_defense"/>
    <property type="match status" value="1"/>
</dbReference>
<sequence length="208" mass="23270">MLVDIDKAIAIRKAIVVGEAIGKGRNIFNKANVIEEFNSGCDHVLSLFESAYQLYKSGIYHVPVFLAISAIEEIAKLEVAMFRSMGEPEEVKKQRQDKLYNHRAKHVIALQEVIAIGSRLPKAIGKDRVRALLDMAEAGGLVELREASLYTDSVNEQFVTPSSVIDKATSREIILLAIETWDDRLRGLTNHTNELDRRADEIFYDVAG</sequence>
<reference evidence="2" key="1">
    <citation type="journal article" date="2019" name="Int. J. Syst. Evol. Microbiol.">
        <title>The Global Catalogue of Microorganisms (GCM) 10K type strain sequencing project: providing services to taxonomists for standard genome sequencing and annotation.</title>
        <authorList>
            <consortium name="The Broad Institute Genomics Platform"/>
            <consortium name="The Broad Institute Genome Sequencing Center for Infectious Disease"/>
            <person name="Wu L."/>
            <person name="Ma J."/>
        </authorList>
    </citation>
    <scope>NUCLEOTIDE SEQUENCE [LARGE SCALE GENOMIC DNA]</scope>
    <source>
        <strain evidence="2">CGMCC 1.10131</strain>
    </source>
</reference>
<comment type="caution">
    <text evidence="1">The sequence shown here is derived from an EMBL/GenBank/DDBJ whole genome shotgun (WGS) entry which is preliminary data.</text>
</comment>
<accession>A0ABQ1I2V1</accession>
<name>A0ABQ1I2V1_9ALTE</name>
<keyword evidence="2" id="KW-1185">Reference proteome</keyword>